<evidence type="ECO:0000256" key="5">
    <source>
        <dbReference type="ARBA" id="ARBA00022801"/>
    </source>
</evidence>
<dbReference type="GO" id="GO:0004252">
    <property type="term" value="F:serine-type endopeptidase activity"/>
    <property type="evidence" value="ECO:0007669"/>
    <property type="project" value="InterPro"/>
</dbReference>
<comment type="caution">
    <text evidence="11">The sequence shown here is derived from an EMBL/GenBank/DDBJ whole genome shotgun (WGS) entry which is preliminary data.</text>
</comment>
<dbReference type="Gene3D" id="1.20.1540.10">
    <property type="entry name" value="Rhomboid-like"/>
    <property type="match status" value="1"/>
</dbReference>
<feature type="transmembrane region" description="Helical" evidence="9">
    <location>
        <begin position="162"/>
        <end position="184"/>
    </location>
</feature>
<keyword evidence="6 9" id="KW-1133">Transmembrane helix</keyword>
<evidence type="ECO:0000256" key="2">
    <source>
        <dbReference type="ARBA" id="ARBA00009045"/>
    </source>
</evidence>
<reference evidence="11" key="1">
    <citation type="journal article" date="2022" name="Proc. Natl. Acad. Sci. U.S.A.">
        <title>Life cycle and functional genomics of the unicellular red alga Galdieria for elucidating algal and plant evolution and industrial use.</title>
        <authorList>
            <person name="Hirooka S."/>
            <person name="Itabashi T."/>
            <person name="Ichinose T.M."/>
            <person name="Onuma R."/>
            <person name="Fujiwara T."/>
            <person name="Yamashita S."/>
            <person name="Jong L.W."/>
            <person name="Tomita R."/>
            <person name="Iwane A.H."/>
            <person name="Miyagishima S.Y."/>
        </authorList>
    </citation>
    <scope>NUCLEOTIDE SEQUENCE</scope>
    <source>
        <strain evidence="11">NBRC 102759</strain>
    </source>
</reference>
<feature type="transmembrane region" description="Helical" evidence="9">
    <location>
        <begin position="96"/>
        <end position="123"/>
    </location>
</feature>
<evidence type="ECO:0000313" key="12">
    <source>
        <dbReference type="Proteomes" id="UP001061958"/>
    </source>
</evidence>
<feature type="compositionally biased region" description="Basic and acidic residues" evidence="8">
    <location>
        <begin position="307"/>
        <end position="318"/>
    </location>
</feature>
<proteinExistence type="inferred from homology"/>
<dbReference type="PANTHER" id="PTHR43066">
    <property type="entry name" value="RHOMBOID-RELATED PROTEIN"/>
    <property type="match status" value="1"/>
</dbReference>
<gene>
    <name evidence="11" type="ORF">GpartN1_g1794.t1</name>
</gene>
<dbReference type="PANTHER" id="PTHR43066:SF1">
    <property type="entry name" value="RHOMBOID PROTEIN 2"/>
    <property type="match status" value="1"/>
</dbReference>
<evidence type="ECO:0000256" key="6">
    <source>
        <dbReference type="ARBA" id="ARBA00022989"/>
    </source>
</evidence>
<evidence type="ECO:0000256" key="9">
    <source>
        <dbReference type="SAM" id="Phobius"/>
    </source>
</evidence>
<evidence type="ECO:0000256" key="4">
    <source>
        <dbReference type="ARBA" id="ARBA00022692"/>
    </source>
</evidence>
<name>A0A9C7PSQ8_9RHOD</name>
<evidence type="ECO:0000313" key="11">
    <source>
        <dbReference type="EMBL" id="GJQ10003.1"/>
    </source>
</evidence>
<feature type="domain" description="Peptidase S54 rhomboid" evidence="10">
    <location>
        <begin position="58"/>
        <end position="206"/>
    </location>
</feature>
<feature type="transmembrane region" description="Helical" evidence="9">
    <location>
        <begin position="12"/>
        <end position="35"/>
    </location>
</feature>
<keyword evidence="5" id="KW-0378">Hydrolase</keyword>
<evidence type="ECO:0000256" key="8">
    <source>
        <dbReference type="SAM" id="MobiDB-lite"/>
    </source>
</evidence>
<dbReference type="AlphaFoldDB" id="A0A9C7PSQ8"/>
<keyword evidence="3" id="KW-0645">Protease</keyword>
<dbReference type="Proteomes" id="UP001061958">
    <property type="component" value="Unassembled WGS sequence"/>
</dbReference>
<protein>
    <recommendedName>
        <fullName evidence="10">Peptidase S54 rhomboid domain-containing protein</fullName>
    </recommendedName>
</protein>
<dbReference type="GO" id="GO:0016020">
    <property type="term" value="C:membrane"/>
    <property type="evidence" value="ECO:0007669"/>
    <property type="project" value="UniProtKB-SubCell"/>
</dbReference>
<feature type="transmembrane region" description="Helical" evidence="9">
    <location>
        <begin position="67"/>
        <end position="89"/>
    </location>
</feature>
<dbReference type="GO" id="GO:0006508">
    <property type="term" value="P:proteolysis"/>
    <property type="evidence" value="ECO:0007669"/>
    <property type="project" value="UniProtKB-KW"/>
</dbReference>
<feature type="compositionally biased region" description="Polar residues" evidence="8">
    <location>
        <begin position="328"/>
        <end position="339"/>
    </location>
</feature>
<evidence type="ECO:0000256" key="7">
    <source>
        <dbReference type="ARBA" id="ARBA00023136"/>
    </source>
</evidence>
<dbReference type="SUPFAM" id="SSF144091">
    <property type="entry name" value="Rhomboid-like"/>
    <property type="match status" value="1"/>
</dbReference>
<sequence length="339" mass="38460">MQTFLNRVKAFLVNFPGTTLVTGLLCYLIILLYIFQTLSKTGSSFYCISPTQVFVSYRVYSLLTAPFFHYGFWHLLFNMVALLGLGPVVESRKGSILYGLICFLLLLVSESFFLIFELCLYILSRYLFVIPISESCVVGLSGLLFALLVIDCNQVSVRTVQLFNRIPIRSQWIPWMLLLLIQAILPDISFLGHLGGIVAGYLYVLGGFKWILPSCERLHRLDDNNWFAYMNSFVLHNDICCSATQPSRCVSNAILSYHSLCPSIVRNWFTWKVNSSEDIRFPGKGRRLGDDSSILLISADLNKAQLPRKESEKVKPDEQMMSVKTEDYGSTSTEQLNDS</sequence>
<evidence type="ECO:0000256" key="3">
    <source>
        <dbReference type="ARBA" id="ARBA00022670"/>
    </source>
</evidence>
<keyword evidence="4 9" id="KW-0812">Transmembrane</keyword>
<feature type="transmembrane region" description="Helical" evidence="9">
    <location>
        <begin position="190"/>
        <end position="212"/>
    </location>
</feature>
<accession>A0A9C7PSQ8</accession>
<reference evidence="11" key="2">
    <citation type="submission" date="2022-01" db="EMBL/GenBank/DDBJ databases">
        <authorList>
            <person name="Hirooka S."/>
            <person name="Miyagishima S.Y."/>
        </authorList>
    </citation>
    <scope>NUCLEOTIDE SEQUENCE</scope>
    <source>
        <strain evidence="11">NBRC 102759</strain>
    </source>
</reference>
<feature type="region of interest" description="Disordered" evidence="8">
    <location>
        <begin position="307"/>
        <end position="339"/>
    </location>
</feature>
<dbReference type="InterPro" id="IPR022764">
    <property type="entry name" value="Peptidase_S54_rhomboid_dom"/>
</dbReference>
<comment type="similarity">
    <text evidence="2">Belongs to the peptidase S54 family.</text>
</comment>
<keyword evidence="7 9" id="KW-0472">Membrane</keyword>
<dbReference type="Pfam" id="PF01694">
    <property type="entry name" value="Rhomboid"/>
    <property type="match status" value="1"/>
</dbReference>
<dbReference type="InterPro" id="IPR035952">
    <property type="entry name" value="Rhomboid-like_sf"/>
</dbReference>
<organism evidence="11 12">
    <name type="scientific">Galdieria partita</name>
    <dbReference type="NCBI Taxonomy" id="83374"/>
    <lineage>
        <taxon>Eukaryota</taxon>
        <taxon>Rhodophyta</taxon>
        <taxon>Bangiophyceae</taxon>
        <taxon>Galdieriales</taxon>
        <taxon>Galdieriaceae</taxon>
        <taxon>Galdieria</taxon>
    </lineage>
</organism>
<feature type="transmembrane region" description="Helical" evidence="9">
    <location>
        <begin position="129"/>
        <end position="150"/>
    </location>
</feature>
<evidence type="ECO:0000259" key="10">
    <source>
        <dbReference type="Pfam" id="PF01694"/>
    </source>
</evidence>
<keyword evidence="12" id="KW-1185">Reference proteome</keyword>
<evidence type="ECO:0000256" key="1">
    <source>
        <dbReference type="ARBA" id="ARBA00004141"/>
    </source>
</evidence>
<comment type="subcellular location">
    <subcellularLocation>
        <location evidence="1">Membrane</location>
        <topology evidence="1">Multi-pass membrane protein</topology>
    </subcellularLocation>
</comment>
<dbReference type="EMBL" id="BQMJ01000012">
    <property type="protein sequence ID" value="GJQ10003.1"/>
    <property type="molecule type" value="Genomic_DNA"/>
</dbReference>
<dbReference type="OrthoDB" id="5986at2759"/>